<dbReference type="CDD" id="cd00913">
    <property type="entry name" value="PCD_DCoH_subfamily_a"/>
    <property type="match status" value="1"/>
</dbReference>
<keyword evidence="3 4" id="KW-0456">Lyase</keyword>
<keyword evidence="6" id="KW-1185">Reference proteome</keyword>
<comment type="similarity">
    <text evidence="2 4">Belongs to the pterin-4-alpha-carbinolamine dehydratase family.</text>
</comment>
<dbReference type="PANTHER" id="PTHR12599:SF0">
    <property type="entry name" value="PTERIN-4-ALPHA-CARBINOLAMINE DEHYDRATASE"/>
    <property type="match status" value="1"/>
</dbReference>
<dbReference type="HAMAP" id="MF_00434">
    <property type="entry name" value="Pterin_4_alpha"/>
    <property type="match status" value="1"/>
</dbReference>
<proteinExistence type="inferred from homology"/>
<accession>A0A1M6JPR2</accession>
<dbReference type="RefSeq" id="WP_073050083.1">
    <property type="nucleotide sequence ID" value="NZ_FQZL01000022.1"/>
</dbReference>
<comment type="catalytic activity">
    <reaction evidence="1 4">
        <text>(4aS,6R)-4a-hydroxy-L-erythro-5,6,7,8-tetrahydrobiopterin = (6R)-L-erythro-6,7-dihydrobiopterin + H2O</text>
        <dbReference type="Rhea" id="RHEA:11920"/>
        <dbReference type="ChEBI" id="CHEBI:15377"/>
        <dbReference type="ChEBI" id="CHEBI:15642"/>
        <dbReference type="ChEBI" id="CHEBI:43120"/>
        <dbReference type="EC" id="4.2.1.96"/>
    </reaction>
</comment>
<dbReference type="STRING" id="1121476.SAMN02745751_02685"/>
<dbReference type="EMBL" id="FQZL01000022">
    <property type="protein sequence ID" value="SHJ48650.1"/>
    <property type="molecule type" value="Genomic_DNA"/>
</dbReference>
<dbReference type="EC" id="4.2.1.96" evidence="4"/>
<dbReference type="GO" id="GO:0008124">
    <property type="term" value="F:4-alpha-hydroxytetrahydrobiopterin dehydratase activity"/>
    <property type="evidence" value="ECO:0007669"/>
    <property type="project" value="UniProtKB-UniRule"/>
</dbReference>
<dbReference type="SUPFAM" id="SSF55248">
    <property type="entry name" value="PCD-like"/>
    <property type="match status" value="1"/>
</dbReference>
<dbReference type="GO" id="GO:0006729">
    <property type="term" value="P:tetrahydrobiopterin biosynthetic process"/>
    <property type="evidence" value="ECO:0007669"/>
    <property type="project" value="InterPro"/>
</dbReference>
<dbReference type="Proteomes" id="UP000184052">
    <property type="component" value="Unassembled WGS sequence"/>
</dbReference>
<organism evidence="5 6">
    <name type="scientific">Dethiosulfatibacter aminovorans DSM 17477</name>
    <dbReference type="NCBI Taxonomy" id="1121476"/>
    <lineage>
        <taxon>Bacteria</taxon>
        <taxon>Bacillati</taxon>
        <taxon>Bacillota</taxon>
        <taxon>Tissierellia</taxon>
        <taxon>Dethiosulfatibacter</taxon>
    </lineage>
</organism>
<dbReference type="Gene3D" id="3.30.1360.20">
    <property type="entry name" value="Transcriptional coactivator/pterin dehydratase"/>
    <property type="match status" value="1"/>
</dbReference>
<dbReference type="InterPro" id="IPR001533">
    <property type="entry name" value="Pterin_deHydtase"/>
</dbReference>
<evidence type="ECO:0000313" key="6">
    <source>
        <dbReference type="Proteomes" id="UP000184052"/>
    </source>
</evidence>
<dbReference type="PANTHER" id="PTHR12599">
    <property type="entry name" value="PTERIN-4-ALPHA-CARBINOLAMINE DEHYDRATASE"/>
    <property type="match status" value="1"/>
</dbReference>
<evidence type="ECO:0000256" key="3">
    <source>
        <dbReference type="ARBA" id="ARBA00023239"/>
    </source>
</evidence>
<dbReference type="InterPro" id="IPR036428">
    <property type="entry name" value="PCD_sf"/>
</dbReference>
<sequence length="108" mass="12312">MTELTAKSCVPCSLGTPTLEEKEINEYIKNLSEAWEVIEYKRIERKFKFNDFKEALDFTVKVGELAELEGHHPDIMLSWGKVVVTLTTHKIGGLSENDFILAAKIDRL</sequence>
<evidence type="ECO:0000256" key="2">
    <source>
        <dbReference type="ARBA" id="ARBA00006472"/>
    </source>
</evidence>
<gene>
    <name evidence="5" type="ORF">SAMN02745751_02685</name>
</gene>
<dbReference type="AlphaFoldDB" id="A0A1M6JPR2"/>
<reference evidence="5 6" key="1">
    <citation type="submission" date="2016-11" db="EMBL/GenBank/DDBJ databases">
        <authorList>
            <person name="Jaros S."/>
            <person name="Januszkiewicz K."/>
            <person name="Wedrychowicz H."/>
        </authorList>
    </citation>
    <scope>NUCLEOTIDE SEQUENCE [LARGE SCALE GENOMIC DNA]</scope>
    <source>
        <strain evidence="5 6">DSM 17477</strain>
    </source>
</reference>
<evidence type="ECO:0000256" key="4">
    <source>
        <dbReference type="HAMAP-Rule" id="MF_00434"/>
    </source>
</evidence>
<dbReference type="Pfam" id="PF01329">
    <property type="entry name" value="Pterin_4a"/>
    <property type="match status" value="1"/>
</dbReference>
<evidence type="ECO:0000313" key="5">
    <source>
        <dbReference type="EMBL" id="SHJ48650.1"/>
    </source>
</evidence>
<protein>
    <recommendedName>
        <fullName evidence="4">Putative pterin-4-alpha-carbinolamine dehydratase</fullName>
        <shortName evidence="4">PHS</shortName>
        <ecNumber evidence="4">4.2.1.96</ecNumber>
    </recommendedName>
    <alternativeName>
        <fullName evidence="4">4-alpha-hydroxy-tetrahydropterin dehydratase</fullName>
    </alternativeName>
    <alternativeName>
        <fullName evidence="4">Pterin carbinolamine dehydratase</fullName>
        <shortName evidence="4">PCD</shortName>
    </alternativeName>
</protein>
<dbReference type="NCBIfam" id="NF002017">
    <property type="entry name" value="PRK00823.1-2"/>
    <property type="match status" value="1"/>
</dbReference>
<name>A0A1M6JPR2_9FIRM</name>
<evidence type="ECO:0000256" key="1">
    <source>
        <dbReference type="ARBA" id="ARBA00001554"/>
    </source>
</evidence>
<dbReference type="OrthoDB" id="9800108at2"/>